<evidence type="ECO:0000256" key="6">
    <source>
        <dbReference type="ARBA" id="ARBA00023235"/>
    </source>
</evidence>
<gene>
    <name evidence="12" type="ORF">HPO_07232</name>
</gene>
<feature type="domain" description="PpiC" evidence="11">
    <location>
        <begin position="179"/>
        <end position="277"/>
    </location>
</feature>
<dbReference type="PANTHER" id="PTHR47637">
    <property type="entry name" value="CHAPERONE SURA"/>
    <property type="match status" value="1"/>
</dbReference>
<dbReference type="GO" id="GO:0003755">
    <property type="term" value="F:peptidyl-prolyl cis-trans isomerase activity"/>
    <property type="evidence" value="ECO:0007669"/>
    <property type="project" value="UniProtKB-KW"/>
</dbReference>
<reference evidence="12 13" key="1">
    <citation type="journal article" date="2014" name="Antonie Van Leeuwenhoek">
        <title>Hyphomonas beringensis sp. nov. and Hyphomonas chukchiensis sp. nov., isolated from surface seawater of the Bering Sea and Chukchi Sea.</title>
        <authorList>
            <person name="Li C."/>
            <person name="Lai Q."/>
            <person name="Li G."/>
            <person name="Dong C."/>
            <person name="Wang J."/>
            <person name="Liao Y."/>
            <person name="Shao Z."/>
        </authorList>
    </citation>
    <scope>NUCLEOTIDE SEQUENCE [LARGE SCALE GENOMIC DNA]</scope>
    <source>
        <strain evidence="12 13">PS728</strain>
    </source>
</reference>
<keyword evidence="2 10" id="KW-0732">Signal</keyword>
<dbReference type="PANTHER" id="PTHR47637:SF1">
    <property type="entry name" value="CHAPERONE SURA"/>
    <property type="match status" value="1"/>
</dbReference>
<name>A0A062VLI6_9PROT</name>
<dbReference type="InterPro" id="IPR027304">
    <property type="entry name" value="Trigger_fact/SurA_dom_sf"/>
</dbReference>
<keyword evidence="6 9" id="KW-0413">Isomerase</keyword>
<evidence type="ECO:0000256" key="2">
    <source>
        <dbReference type="ARBA" id="ARBA00022729"/>
    </source>
</evidence>
<evidence type="ECO:0000256" key="3">
    <source>
        <dbReference type="ARBA" id="ARBA00022764"/>
    </source>
</evidence>
<evidence type="ECO:0000256" key="8">
    <source>
        <dbReference type="ARBA" id="ARBA00031484"/>
    </source>
</evidence>
<evidence type="ECO:0000256" key="7">
    <source>
        <dbReference type="ARBA" id="ARBA00030642"/>
    </source>
</evidence>
<evidence type="ECO:0000256" key="9">
    <source>
        <dbReference type="PROSITE-ProRule" id="PRU00278"/>
    </source>
</evidence>
<dbReference type="AlphaFoldDB" id="A0A062VLI6"/>
<evidence type="ECO:0000256" key="4">
    <source>
        <dbReference type="ARBA" id="ARBA00023110"/>
    </source>
</evidence>
<dbReference type="InterPro" id="IPR015391">
    <property type="entry name" value="SurA_N"/>
</dbReference>
<sequence>MVRVVFLAAAFAAISALSAPVSPASAQETDRQTLEGIAAIVNDKPISYSDVRQRARLLLLTIGAANPTQEQVQQITSQALEQLVDEKLQLDRVAEYKVEVDAREIDAAVRDMAADAGLSGEVLRQQLTASGVNPVSLEEQMRAEIAWSRLMSGLYGNRIRISENQVDDQLDRLRAASKKTQYRLGEIFLYAPDDATKAEAMPAAQSIIAQLNQGADFRVAAQRISSAPTSAAGGDMGWVTTDDLDPAIAAAVRASSGNGLLEPIQTENGIYIILVGGKREPAEPVTRVDLKRLVASDGAEATLTEAIGRINSCDDVQSVANSRSTLRAQDITDINVEELGPEGRSLVLAADVGSPTEIFAVSSGLAVMYVCRREDGAEALPSREDLKGSLKSRELNMISERELRNARRLATIIYR</sequence>
<keyword evidence="3" id="KW-0574">Periplasm</keyword>
<comment type="caution">
    <text evidence="12">The sequence shown here is derived from an EMBL/GenBank/DDBJ whole genome shotgun (WGS) entry which is preliminary data.</text>
</comment>
<dbReference type="STRING" id="1280954.HPO_07232"/>
<evidence type="ECO:0000256" key="10">
    <source>
        <dbReference type="SAM" id="SignalP"/>
    </source>
</evidence>
<feature type="chain" id="PRO_5007753026" description="Parvulin-like PPIase" evidence="10">
    <location>
        <begin position="27"/>
        <end position="415"/>
    </location>
</feature>
<dbReference type="OrthoDB" id="9791746at2"/>
<dbReference type="SUPFAM" id="SSF109998">
    <property type="entry name" value="Triger factor/SurA peptide-binding domain-like"/>
    <property type="match status" value="1"/>
</dbReference>
<dbReference type="Pfam" id="PF13616">
    <property type="entry name" value="Rotamase_3"/>
    <property type="match status" value="1"/>
</dbReference>
<dbReference type="EMBL" id="ARYM01000007">
    <property type="protein sequence ID" value="KCZ99000.1"/>
    <property type="molecule type" value="Genomic_DNA"/>
</dbReference>
<dbReference type="Proteomes" id="UP000027100">
    <property type="component" value="Unassembled WGS sequence"/>
</dbReference>
<dbReference type="PATRIC" id="fig|1280954.3.peg.1467"/>
<accession>A0A062VLI6</accession>
<protein>
    <recommendedName>
        <fullName evidence="1">Parvulin-like PPIase</fullName>
    </recommendedName>
    <alternativeName>
        <fullName evidence="7">Peptidyl-prolyl cis-trans isomerase plp</fullName>
    </alternativeName>
    <alternativeName>
        <fullName evidence="8">Rotamase plp</fullName>
    </alternativeName>
</protein>
<evidence type="ECO:0000313" key="13">
    <source>
        <dbReference type="Proteomes" id="UP000027100"/>
    </source>
</evidence>
<dbReference type="PROSITE" id="PS50198">
    <property type="entry name" value="PPIC_PPIASE_2"/>
    <property type="match status" value="1"/>
</dbReference>
<evidence type="ECO:0000256" key="1">
    <source>
        <dbReference type="ARBA" id="ARBA00018370"/>
    </source>
</evidence>
<dbReference type="InterPro" id="IPR050280">
    <property type="entry name" value="OMP_Chaperone_SurA"/>
</dbReference>
<keyword evidence="5" id="KW-0143">Chaperone</keyword>
<keyword evidence="13" id="KW-1185">Reference proteome</keyword>
<dbReference type="eggNOG" id="COG0760">
    <property type="taxonomic scope" value="Bacteria"/>
</dbReference>
<dbReference type="Gene3D" id="3.10.50.40">
    <property type="match status" value="1"/>
</dbReference>
<evidence type="ECO:0000313" key="12">
    <source>
        <dbReference type="EMBL" id="KCZ99000.1"/>
    </source>
</evidence>
<proteinExistence type="predicted"/>
<keyword evidence="4 9" id="KW-0697">Rotamase</keyword>
<evidence type="ECO:0000256" key="5">
    <source>
        <dbReference type="ARBA" id="ARBA00023186"/>
    </source>
</evidence>
<organism evidence="12 13">
    <name type="scientific">Hyphomonas polymorpha PS728</name>
    <dbReference type="NCBI Taxonomy" id="1280954"/>
    <lineage>
        <taxon>Bacteria</taxon>
        <taxon>Pseudomonadati</taxon>
        <taxon>Pseudomonadota</taxon>
        <taxon>Alphaproteobacteria</taxon>
        <taxon>Hyphomonadales</taxon>
        <taxon>Hyphomonadaceae</taxon>
        <taxon>Hyphomonas</taxon>
    </lineage>
</organism>
<dbReference type="SUPFAM" id="SSF54534">
    <property type="entry name" value="FKBP-like"/>
    <property type="match status" value="1"/>
</dbReference>
<dbReference type="RefSeq" id="WP_035596361.1">
    <property type="nucleotide sequence ID" value="NZ_ARYM01000007.1"/>
</dbReference>
<dbReference type="Pfam" id="PF09312">
    <property type="entry name" value="SurA_N"/>
    <property type="match status" value="1"/>
</dbReference>
<feature type="signal peptide" evidence="10">
    <location>
        <begin position="1"/>
        <end position="26"/>
    </location>
</feature>
<dbReference type="InterPro" id="IPR046357">
    <property type="entry name" value="PPIase_dom_sf"/>
</dbReference>
<dbReference type="InterPro" id="IPR000297">
    <property type="entry name" value="PPIase_PpiC"/>
</dbReference>
<evidence type="ECO:0000259" key="11">
    <source>
        <dbReference type="PROSITE" id="PS50198"/>
    </source>
</evidence>
<dbReference type="Gene3D" id="1.10.4030.10">
    <property type="entry name" value="Porin chaperone SurA, peptide-binding domain"/>
    <property type="match status" value="1"/>
</dbReference>